<accession>D1B1G9</accession>
<dbReference type="RefSeq" id="WP_012856703.1">
    <property type="nucleotide sequence ID" value="NC_013512.1"/>
</dbReference>
<dbReference type="EMBL" id="CP001816">
    <property type="protein sequence ID" value="ACZ11939.1"/>
    <property type="molecule type" value="Genomic_DNA"/>
</dbReference>
<dbReference type="KEGG" id="sdl:Sdel_0909"/>
<dbReference type="AlphaFoldDB" id="D1B1G9"/>
<keyword evidence="2" id="KW-0812">Transmembrane</keyword>
<evidence type="ECO:0000313" key="4">
    <source>
        <dbReference type="Proteomes" id="UP000002222"/>
    </source>
</evidence>
<reference evidence="4" key="1">
    <citation type="submission" date="2009-11" db="EMBL/GenBank/DDBJ databases">
        <title>The complete genome of Sulfurospirillum deleyianum DSM 6946.</title>
        <authorList>
            <consortium name="US DOE Joint Genome Institute (JGI-PGF)"/>
            <person name="Lucas S."/>
            <person name="Copeland A."/>
            <person name="Lapidus A."/>
            <person name="Glavina del Rio T."/>
            <person name="Dalin E."/>
            <person name="Tice H."/>
            <person name="Bruce D."/>
            <person name="Goodwin L."/>
            <person name="Pitluck S."/>
            <person name="Kyrpides N."/>
            <person name="Mavromatis K."/>
            <person name="Ivanova N."/>
            <person name="Ovchinnikova G."/>
            <person name="Munk A.C."/>
            <person name="Lu M."/>
            <person name="Brettin T."/>
            <person name="Detter J.C."/>
            <person name="Han C."/>
            <person name="Tapia R."/>
            <person name="Larimer F."/>
            <person name="Land M."/>
            <person name="Hauser L."/>
            <person name="Markowitz V."/>
            <person name="Cheng J.F."/>
            <person name="Hugenholtz P."/>
            <person name="Woyke T."/>
            <person name="Wu D."/>
            <person name="Aumann P."/>
            <person name="Schneider S."/>
            <person name="Lang E."/>
            <person name="Spring S."/>
            <person name="Klenk H.P."/>
            <person name="Eisen J.A."/>
        </authorList>
    </citation>
    <scope>NUCLEOTIDE SEQUENCE [LARGE SCALE GENOMIC DNA]</scope>
    <source>
        <strain evidence="4">ATCC 51133 / DSM 6946 / 5175</strain>
    </source>
</reference>
<keyword evidence="4" id="KW-1185">Reference proteome</keyword>
<reference evidence="3 4" key="2">
    <citation type="journal article" date="2010" name="Stand. Genomic Sci.">
        <title>Complete genome sequence of Sulfurospirillum deleyianum type strain (5175).</title>
        <authorList>
            <person name="Sikorski J."/>
            <person name="Lapidus A."/>
            <person name="Copeland A."/>
            <person name="Glavina Del Rio T."/>
            <person name="Nolan M."/>
            <person name="Lucas S."/>
            <person name="Chen F."/>
            <person name="Tice H."/>
            <person name="Cheng J.F."/>
            <person name="Saunders E."/>
            <person name="Bruce D."/>
            <person name="Goodwin L."/>
            <person name="Pitluck S."/>
            <person name="Ovchinnikova G."/>
            <person name="Pati A."/>
            <person name="Ivanova N."/>
            <person name="Mavromatis K."/>
            <person name="Chen A."/>
            <person name="Palaniappan K."/>
            <person name="Chain P."/>
            <person name="Land M."/>
            <person name="Hauser L."/>
            <person name="Chang Y.J."/>
            <person name="Jeffries C.D."/>
            <person name="Brettin T."/>
            <person name="Detter J.C."/>
            <person name="Han C."/>
            <person name="Rohde M."/>
            <person name="Lang E."/>
            <person name="Spring S."/>
            <person name="Goker M."/>
            <person name="Bristow J."/>
            <person name="Eisen J.A."/>
            <person name="Markowitz V."/>
            <person name="Hugenholtz P."/>
            <person name="Kyrpides N.C."/>
            <person name="Klenk H.P."/>
        </authorList>
    </citation>
    <scope>NUCLEOTIDE SEQUENCE [LARGE SCALE GENOMIC DNA]</scope>
    <source>
        <strain evidence="4">ATCC 51133 / DSM 6946 / 5175</strain>
    </source>
</reference>
<feature type="region of interest" description="Disordered" evidence="1">
    <location>
        <begin position="1"/>
        <end position="36"/>
    </location>
</feature>
<dbReference type="Proteomes" id="UP000002222">
    <property type="component" value="Chromosome"/>
</dbReference>
<feature type="transmembrane region" description="Helical" evidence="2">
    <location>
        <begin position="45"/>
        <end position="67"/>
    </location>
</feature>
<dbReference type="HOGENOM" id="CLU_1748725_0_0_7"/>
<evidence type="ECO:0000256" key="2">
    <source>
        <dbReference type="SAM" id="Phobius"/>
    </source>
</evidence>
<sequence length="152" mass="17052">MPNDEKKSSKPRTQRKASASRSTPKTRTSKTKKETLSPAYKRPSLILKVLALAVVMLFFGFGIKFAIDQTFYANPLLGKWRAQTTLGIIEIEFERDTFSSFGSKNPISYEISKGSVVVMDERIKVGSTYKIIDENTIASEAGGFKTIYKRVK</sequence>
<evidence type="ECO:0000313" key="3">
    <source>
        <dbReference type="EMBL" id="ACZ11939.1"/>
    </source>
</evidence>
<protein>
    <submittedName>
        <fullName evidence="3">Uncharacterized protein</fullName>
    </submittedName>
</protein>
<feature type="compositionally biased region" description="Low complexity" evidence="1">
    <location>
        <begin position="17"/>
        <end position="26"/>
    </location>
</feature>
<keyword evidence="2" id="KW-1133">Transmembrane helix</keyword>
<dbReference type="OrthoDB" id="5339996at2"/>
<proteinExistence type="predicted"/>
<keyword evidence="2" id="KW-0472">Membrane</keyword>
<organism evidence="3 4">
    <name type="scientific">Sulfurospirillum deleyianum (strain ATCC 51133 / DSM 6946 / 5175)</name>
    <dbReference type="NCBI Taxonomy" id="525898"/>
    <lineage>
        <taxon>Bacteria</taxon>
        <taxon>Pseudomonadati</taxon>
        <taxon>Campylobacterota</taxon>
        <taxon>Epsilonproteobacteria</taxon>
        <taxon>Campylobacterales</taxon>
        <taxon>Sulfurospirillaceae</taxon>
        <taxon>Sulfurospirillum</taxon>
    </lineage>
</organism>
<evidence type="ECO:0000256" key="1">
    <source>
        <dbReference type="SAM" id="MobiDB-lite"/>
    </source>
</evidence>
<gene>
    <name evidence="3" type="ordered locus">Sdel_0909</name>
</gene>
<name>D1B1G9_SULD5</name>